<organism evidence="2 3">
    <name type="scientific">Teratosphaeria nubilosa</name>
    <dbReference type="NCBI Taxonomy" id="161662"/>
    <lineage>
        <taxon>Eukaryota</taxon>
        <taxon>Fungi</taxon>
        <taxon>Dikarya</taxon>
        <taxon>Ascomycota</taxon>
        <taxon>Pezizomycotina</taxon>
        <taxon>Dothideomycetes</taxon>
        <taxon>Dothideomycetidae</taxon>
        <taxon>Mycosphaerellales</taxon>
        <taxon>Teratosphaeriaceae</taxon>
        <taxon>Teratosphaeria</taxon>
    </lineage>
</organism>
<evidence type="ECO:0000256" key="1">
    <source>
        <dbReference type="SAM" id="MobiDB-lite"/>
    </source>
</evidence>
<dbReference type="Proteomes" id="UP000799436">
    <property type="component" value="Unassembled WGS sequence"/>
</dbReference>
<proteinExistence type="predicted"/>
<evidence type="ECO:0000313" key="2">
    <source>
        <dbReference type="EMBL" id="KAF2767201.1"/>
    </source>
</evidence>
<dbReference type="EMBL" id="ML995859">
    <property type="protein sequence ID" value="KAF2767201.1"/>
    <property type="molecule type" value="Genomic_DNA"/>
</dbReference>
<dbReference type="OrthoDB" id="5206740at2759"/>
<evidence type="ECO:0000313" key="3">
    <source>
        <dbReference type="Proteomes" id="UP000799436"/>
    </source>
</evidence>
<keyword evidence="3" id="KW-1185">Reference proteome</keyword>
<sequence>MSLAILPSSPVTYGGSCAPALLLSRSAPSKRPKLSLNTTNTSLPATIGKGSTSLRLETLSATSPTSRNTFSNGYYAAQQLGRGTRRPQGPSLAPLATVVSSTVSENPTPTDCELLSSAESGDLTSASAVSSTSTSTNFSDLLSTSVPYKLTDDITSILYNGPLLEPRSRSSSTSQPMSSSKKVVFKAPLTEEIKTTKYTMAHSDISSSTISTLELPPPEHTHQSHQTEGEAHREAHQSKNSTVEESINATAPHTGEKRESSDEEDHEVCPATPIAGRRKRHRQWRWTLGPIGQPEPASHDAQSNMEDGEKQS</sequence>
<protein>
    <submittedName>
        <fullName evidence="2">Uncharacterized protein</fullName>
    </submittedName>
</protein>
<reference evidence="2" key="1">
    <citation type="journal article" date="2020" name="Stud. Mycol.">
        <title>101 Dothideomycetes genomes: a test case for predicting lifestyles and emergence of pathogens.</title>
        <authorList>
            <person name="Haridas S."/>
            <person name="Albert R."/>
            <person name="Binder M."/>
            <person name="Bloem J."/>
            <person name="Labutti K."/>
            <person name="Salamov A."/>
            <person name="Andreopoulos B."/>
            <person name="Baker S."/>
            <person name="Barry K."/>
            <person name="Bills G."/>
            <person name="Bluhm B."/>
            <person name="Cannon C."/>
            <person name="Castanera R."/>
            <person name="Culley D."/>
            <person name="Daum C."/>
            <person name="Ezra D."/>
            <person name="Gonzalez J."/>
            <person name="Henrissat B."/>
            <person name="Kuo A."/>
            <person name="Liang C."/>
            <person name="Lipzen A."/>
            <person name="Lutzoni F."/>
            <person name="Magnuson J."/>
            <person name="Mondo S."/>
            <person name="Nolan M."/>
            <person name="Ohm R."/>
            <person name="Pangilinan J."/>
            <person name="Park H.-J."/>
            <person name="Ramirez L."/>
            <person name="Alfaro M."/>
            <person name="Sun H."/>
            <person name="Tritt A."/>
            <person name="Yoshinaga Y."/>
            <person name="Zwiers L.-H."/>
            <person name="Turgeon B."/>
            <person name="Goodwin S."/>
            <person name="Spatafora J."/>
            <person name="Crous P."/>
            <person name="Grigoriev I."/>
        </authorList>
    </citation>
    <scope>NUCLEOTIDE SEQUENCE</scope>
    <source>
        <strain evidence="2">CBS 116005</strain>
    </source>
</reference>
<feature type="region of interest" description="Disordered" evidence="1">
    <location>
        <begin position="207"/>
        <end position="312"/>
    </location>
</feature>
<feature type="region of interest" description="Disordered" evidence="1">
    <location>
        <begin position="162"/>
        <end position="183"/>
    </location>
</feature>
<accession>A0A6G1L2Q5</accession>
<gene>
    <name evidence="2" type="ORF">EJ03DRAFT_276489</name>
</gene>
<feature type="compositionally biased region" description="Polar residues" evidence="1">
    <location>
        <begin position="238"/>
        <end position="251"/>
    </location>
</feature>
<dbReference type="AlphaFoldDB" id="A0A6G1L2Q5"/>
<name>A0A6G1L2Q5_9PEZI</name>
<feature type="compositionally biased region" description="Low complexity" evidence="1">
    <location>
        <begin position="169"/>
        <end position="180"/>
    </location>
</feature>
<feature type="compositionally biased region" description="Basic and acidic residues" evidence="1">
    <location>
        <begin position="217"/>
        <end position="237"/>
    </location>
</feature>